<evidence type="ECO:0000256" key="1">
    <source>
        <dbReference type="SAM" id="MobiDB-lite"/>
    </source>
</evidence>
<name>A0ABZ1HSE1_STRPH</name>
<proteinExistence type="predicted"/>
<evidence type="ECO:0000313" key="2">
    <source>
        <dbReference type="EMBL" id="WSD20138.1"/>
    </source>
</evidence>
<keyword evidence="3" id="KW-1185">Reference proteome</keyword>
<dbReference type="Gene3D" id="1.10.357.10">
    <property type="entry name" value="Tetracycline Repressor, domain 2"/>
    <property type="match status" value="1"/>
</dbReference>
<gene>
    <name evidence="2" type="ORF">OHB35_46720</name>
</gene>
<feature type="region of interest" description="Disordered" evidence="1">
    <location>
        <begin position="94"/>
        <end position="113"/>
    </location>
</feature>
<dbReference type="Proteomes" id="UP001340816">
    <property type="component" value="Chromosome"/>
</dbReference>
<organism evidence="2 3">
    <name type="scientific">Streptomyces phaeochromogenes</name>
    <dbReference type="NCBI Taxonomy" id="1923"/>
    <lineage>
        <taxon>Bacteria</taxon>
        <taxon>Bacillati</taxon>
        <taxon>Actinomycetota</taxon>
        <taxon>Actinomycetes</taxon>
        <taxon>Kitasatosporales</taxon>
        <taxon>Streptomycetaceae</taxon>
        <taxon>Streptomyces</taxon>
        <taxon>Streptomyces phaeochromogenes group</taxon>
    </lineage>
</organism>
<dbReference type="InterPro" id="IPR036271">
    <property type="entry name" value="Tet_transcr_reg_TetR-rel_C_sf"/>
</dbReference>
<dbReference type="SUPFAM" id="SSF48498">
    <property type="entry name" value="Tetracyclin repressor-like, C-terminal domain"/>
    <property type="match status" value="1"/>
</dbReference>
<sequence>MDDRPIARMRDDLGRHVDGLVEGAVAAGAVREDFASPDVYAFLHMIGAVADRTEEVAPEAWRRYAEALLMGFGLEQGPAVHTTAMTDGQILRTWPVPSTQLPGDAGQADAGRG</sequence>
<protein>
    <submittedName>
        <fullName evidence="2">Uncharacterized protein</fullName>
    </submittedName>
</protein>
<evidence type="ECO:0000313" key="3">
    <source>
        <dbReference type="Proteomes" id="UP001340816"/>
    </source>
</evidence>
<dbReference type="EMBL" id="CP109135">
    <property type="protein sequence ID" value="WSD20138.1"/>
    <property type="molecule type" value="Genomic_DNA"/>
</dbReference>
<reference evidence="2 3" key="1">
    <citation type="submission" date="2022-10" db="EMBL/GenBank/DDBJ databases">
        <title>The complete genomes of actinobacterial strains from the NBC collection.</title>
        <authorList>
            <person name="Joergensen T.S."/>
            <person name="Alvarez Arevalo M."/>
            <person name="Sterndorff E.B."/>
            <person name="Faurdal D."/>
            <person name="Vuksanovic O."/>
            <person name="Mourched A.-S."/>
            <person name="Charusanti P."/>
            <person name="Shaw S."/>
            <person name="Blin K."/>
            <person name="Weber T."/>
        </authorList>
    </citation>
    <scope>NUCLEOTIDE SEQUENCE [LARGE SCALE GENOMIC DNA]</scope>
    <source>
        <strain evidence="2 3">NBC 01752</strain>
    </source>
</reference>
<accession>A0ABZ1HSE1</accession>